<sequence length="81" mass="9828">MFRRGNKARYVRIVFRAKAWRAPFKIFKWRRMSSKKEYDLVSNDDYDTRIPLHPDEAFQYGITFRAKGRHIRQMPDTGSNM</sequence>
<organism evidence="1 2">
    <name type="scientific">Iphiclides podalirius</name>
    <name type="common">scarce swallowtail</name>
    <dbReference type="NCBI Taxonomy" id="110791"/>
    <lineage>
        <taxon>Eukaryota</taxon>
        <taxon>Metazoa</taxon>
        <taxon>Ecdysozoa</taxon>
        <taxon>Arthropoda</taxon>
        <taxon>Hexapoda</taxon>
        <taxon>Insecta</taxon>
        <taxon>Pterygota</taxon>
        <taxon>Neoptera</taxon>
        <taxon>Endopterygota</taxon>
        <taxon>Lepidoptera</taxon>
        <taxon>Glossata</taxon>
        <taxon>Ditrysia</taxon>
        <taxon>Papilionoidea</taxon>
        <taxon>Papilionidae</taxon>
        <taxon>Papilioninae</taxon>
        <taxon>Iphiclides</taxon>
    </lineage>
</organism>
<protein>
    <submittedName>
        <fullName evidence="1">Uncharacterized protein</fullName>
    </submittedName>
</protein>
<evidence type="ECO:0000313" key="2">
    <source>
        <dbReference type="Proteomes" id="UP000837857"/>
    </source>
</evidence>
<keyword evidence="2" id="KW-1185">Reference proteome</keyword>
<accession>A0ABN8HPS6</accession>
<evidence type="ECO:0000313" key="1">
    <source>
        <dbReference type="EMBL" id="CAH2034690.1"/>
    </source>
</evidence>
<proteinExistence type="predicted"/>
<reference evidence="1" key="1">
    <citation type="submission" date="2022-03" db="EMBL/GenBank/DDBJ databases">
        <authorList>
            <person name="Martin H S."/>
        </authorList>
    </citation>
    <scope>NUCLEOTIDE SEQUENCE</scope>
</reference>
<feature type="non-terminal residue" evidence="1">
    <location>
        <position position="1"/>
    </location>
</feature>
<name>A0ABN8HPS6_9NEOP</name>
<gene>
    <name evidence="1" type="ORF">IPOD504_LOCUS246</name>
</gene>
<dbReference type="EMBL" id="OW152813">
    <property type="protein sequence ID" value="CAH2034690.1"/>
    <property type="molecule type" value="Genomic_DNA"/>
</dbReference>
<dbReference type="Proteomes" id="UP000837857">
    <property type="component" value="Chromosome 1"/>
</dbReference>